<dbReference type="KEGG" id="coh:EAV92_13405"/>
<sequence length="373" mass="41242">MKLRIGLAASALLLGLTGCMGGSKADPRLESEGKDFVLKGVTGLEKVSQITGAESPNKTDRFAVYGTDLGSMINEGDRTYFVFGDTFGERPADQIGGGGSYWRSNTIAYTKDDNPADGITLDGMITDDIGTAKELLPSKKLDFDEMTKIPTHGFSANGNLYLYYMSVNHWGDPGQWDANYASVAKSTDHGNNWTLLDSVQWPGDSNFIQVSPYKIEDKKTGESEIYFWAIPSGRFGGVKLMKVGEANVEKLSEYRYYAGKDDKGKPIWSPDMTKAASVVDDTVGELSVVWNPYLKRWLMTYLKEGEGVVIREGLAPWGPWGDAIVLVKATDQPGLYAPFMNDRYTGDGGRTIYFTLSLWDPYNVFWFKASLEK</sequence>
<proteinExistence type="predicted"/>
<dbReference type="InterPro" id="IPR025442">
    <property type="entry name" value="DUF4185"/>
</dbReference>
<evidence type="ECO:0000256" key="1">
    <source>
        <dbReference type="SAM" id="SignalP"/>
    </source>
</evidence>
<organism evidence="3 4">
    <name type="scientific">Cohnella candidum</name>
    <dbReference type="NCBI Taxonomy" id="2674991"/>
    <lineage>
        <taxon>Bacteria</taxon>
        <taxon>Bacillati</taxon>
        <taxon>Bacillota</taxon>
        <taxon>Bacilli</taxon>
        <taxon>Bacillales</taxon>
        <taxon>Paenibacillaceae</taxon>
        <taxon>Cohnella</taxon>
    </lineage>
</organism>
<evidence type="ECO:0000313" key="3">
    <source>
        <dbReference type="EMBL" id="AYQ73485.1"/>
    </source>
</evidence>
<dbReference type="EMBL" id="CP033433">
    <property type="protein sequence ID" value="AYQ73485.1"/>
    <property type="molecule type" value="Genomic_DNA"/>
</dbReference>
<evidence type="ECO:0000313" key="4">
    <source>
        <dbReference type="Proteomes" id="UP000269097"/>
    </source>
</evidence>
<gene>
    <name evidence="3" type="ORF">EAV92_13405</name>
</gene>
<protein>
    <submittedName>
        <fullName evidence="3">DUF4185 domain-containing protein</fullName>
    </submittedName>
</protein>
<keyword evidence="4" id="KW-1185">Reference proteome</keyword>
<feature type="domain" description="DUF4185" evidence="2">
    <location>
        <begin position="54"/>
        <end position="368"/>
    </location>
</feature>
<dbReference type="Proteomes" id="UP000269097">
    <property type="component" value="Chromosome"/>
</dbReference>
<feature type="chain" id="PRO_5017994189" evidence="1">
    <location>
        <begin position="26"/>
        <end position="373"/>
    </location>
</feature>
<evidence type="ECO:0000259" key="2">
    <source>
        <dbReference type="Pfam" id="PF13810"/>
    </source>
</evidence>
<name>A0A3G3JZ09_9BACL</name>
<dbReference type="AlphaFoldDB" id="A0A3G3JZ09"/>
<dbReference type="Pfam" id="PF13810">
    <property type="entry name" value="DUF4185"/>
    <property type="match status" value="1"/>
</dbReference>
<dbReference type="RefSeq" id="WP_123041567.1">
    <property type="nucleotide sequence ID" value="NZ_CP033433.1"/>
</dbReference>
<feature type="signal peptide" evidence="1">
    <location>
        <begin position="1"/>
        <end position="25"/>
    </location>
</feature>
<keyword evidence="1" id="KW-0732">Signal</keyword>
<dbReference type="PROSITE" id="PS51257">
    <property type="entry name" value="PROKAR_LIPOPROTEIN"/>
    <property type="match status" value="1"/>
</dbReference>
<reference evidence="3 4" key="1">
    <citation type="submission" date="2018-10" db="EMBL/GenBank/DDBJ databases">
        <title>Genome Sequence of Cohnella sp.</title>
        <authorList>
            <person name="Srinivasan S."/>
            <person name="Kim M.K."/>
        </authorList>
    </citation>
    <scope>NUCLEOTIDE SEQUENCE [LARGE SCALE GENOMIC DNA]</scope>
    <source>
        <strain evidence="3 4">18JY8-7</strain>
    </source>
</reference>
<accession>A0A3G3JZ09</accession>